<name>A0A6I6DH33_9FIRM</name>
<dbReference type="SUPFAM" id="SSF53850">
    <property type="entry name" value="Periplasmic binding protein-like II"/>
    <property type="match status" value="1"/>
</dbReference>
<dbReference type="GO" id="GO:0022857">
    <property type="term" value="F:transmembrane transporter activity"/>
    <property type="evidence" value="ECO:0007669"/>
    <property type="project" value="InterPro"/>
</dbReference>
<dbReference type="CDD" id="cd13641">
    <property type="entry name" value="PBP2_HisX_like"/>
    <property type="match status" value="1"/>
</dbReference>
<gene>
    <name evidence="3" type="ORF">SYNTR_1676</name>
</gene>
<dbReference type="EMBL" id="CP046457">
    <property type="protein sequence ID" value="QGU00270.1"/>
    <property type="molecule type" value="Genomic_DNA"/>
</dbReference>
<evidence type="ECO:0000313" key="3">
    <source>
        <dbReference type="EMBL" id="QGU00270.1"/>
    </source>
</evidence>
<feature type="chain" id="PRO_5038656325" evidence="1">
    <location>
        <begin position="26"/>
        <end position="338"/>
    </location>
</feature>
<sequence length="338" mass="38777">MIGLRKKKYLSLLLVILLSSALLFTAGCGGQDTDGQATITFGNADWDSIKVHNHVARIIIEEGYNYNTDEISGSSDAIFQALTDGDVDVFMENWSNNRIDIYEEALERGDVVQASLNFDGSYEGLWVPTYMIEGDPDRGIEPMTPDLRTVKDLKDYWEVFEDPEEPGKGRIYGSIPGWTTDEIFREKLENYGLLEYYNYFSPGSDTALATSMITAYERGLPWVGYYWEPTWVISMLDMTLLEDEPFDQELWDSGYLCELPPQPVYVDVHQDFPERKPEVMEFLKNYETSSEMTGEALLYMQENDANEKEAAIWFLNEYEDLWTSWVPAEVADKVKQAL</sequence>
<dbReference type="PROSITE" id="PS51257">
    <property type="entry name" value="PROKAR_LIPOPROTEIN"/>
    <property type="match status" value="1"/>
</dbReference>
<dbReference type="Pfam" id="PF04069">
    <property type="entry name" value="OpuAC"/>
    <property type="match status" value="1"/>
</dbReference>
<evidence type="ECO:0000259" key="2">
    <source>
        <dbReference type="Pfam" id="PF04069"/>
    </source>
</evidence>
<reference evidence="4" key="1">
    <citation type="journal article" date="2019" name="Microbiology">
        <title>Complete Genome Sequence of an Uncultured Bacterium of the Candidate Phylum Bipolaricaulota.</title>
        <authorList>
            <person name="Kadnikov V.V."/>
            <person name="Mardanov A.V."/>
            <person name="Beletsky A.V."/>
            <person name="Frank Y.A."/>
            <person name="Karnachuk O.V."/>
            <person name="Ravin N.V."/>
        </authorList>
    </citation>
    <scope>NUCLEOTIDE SEQUENCE [LARGE SCALE GENOMIC DNA]</scope>
</reference>
<dbReference type="Gene3D" id="3.40.190.10">
    <property type="entry name" value="Periplasmic binding protein-like II"/>
    <property type="match status" value="1"/>
</dbReference>
<evidence type="ECO:0000313" key="4">
    <source>
        <dbReference type="Proteomes" id="UP000426444"/>
    </source>
</evidence>
<organism evidence="3 4">
    <name type="scientific">Candidatus Syntrophocurvum alkaliphilum</name>
    <dbReference type="NCBI Taxonomy" id="2293317"/>
    <lineage>
        <taxon>Bacteria</taxon>
        <taxon>Bacillati</taxon>
        <taxon>Bacillota</taxon>
        <taxon>Clostridia</taxon>
        <taxon>Eubacteriales</taxon>
        <taxon>Syntrophomonadaceae</taxon>
        <taxon>Candidatus Syntrophocurvum</taxon>
    </lineage>
</organism>
<dbReference type="KEGG" id="salq:SYNTR_1676"/>
<keyword evidence="1" id="KW-0732">Signal</keyword>
<dbReference type="Gene3D" id="3.40.190.100">
    <property type="entry name" value="Glycine betaine-binding periplasmic protein, domain 2"/>
    <property type="match status" value="1"/>
</dbReference>
<dbReference type="InterPro" id="IPR007210">
    <property type="entry name" value="ABC_Gly_betaine_transp_sub-bd"/>
</dbReference>
<feature type="domain" description="ABC-type glycine betaine transport system substrate-binding" evidence="2">
    <location>
        <begin position="37"/>
        <end position="317"/>
    </location>
</feature>
<evidence type="ECO:0000256" key="1">
    <source>
        <dbReference type="SAM" id="SignalP"/>
    </source>
</evidence>
<proteinExistence type="predicted"/>
<dbReference type="RefSeq" id="WP_156204075.1">
    <property type="nucleotide sequence ID" value="NZ_CP046457.1"/>
</dbReference>
<keyword evidence="4" id="KW-1185">Reference proteome</keyword>
<dbReference type="Proteomes" id="UP000426444">
    <property type="component" value="Chromosome"/>
</dbReference>
<dbReference type="AlphaFoldDB" id="A0A6I6DH33"/>
<accession>A0A6I6DH33</accession>
<feature type="signal peptide" evidence="1">
    <location>
        <begin position="1"/>
        <end position="25"/>
    </location>
</feature>
<dbReference type="GO" id="GO:0043190">
    <property type="term" value="C:ATP-binding cassette (ABC) transporter complex"/>
    <property type="evidence" value="ECO:0007669"/>
    <property type="project" value="InterPro"/>
</dbReference>
<dbReference type="OrthoDB" id="9801163at2"/>
<protein>
    <submittedName>
        <fullName evidence="3">Glycine betaine/L-proline transport substrate-binding protein ProX</fullName>
    </submittedName>
</protein>